<feature type="region of interest" description="Disordered" evidence="2">
    <location>
        <begin position="381"/>
        <end position="494"/>
    </location>
</feature>
<feature type="compositionally biased region" description="Polar residues" evidence="2">
    <location>
        <begin position="232"/>
        <end position="246"/>
    </location>
</feature>
<proteinExistence type="predicted"/>
<evidence type="ECO:0000313" key="3">
    <source>
        <dbReference type="Proteomes" id="UP000887578"/>
    </source>
</evidence>
<feature type="region of interest" description="Disordered" evidence="2">
    <location>
        <begin position="305"/>
        <end position="341"/>
    </location>
</feature>
<feature type="region of interest" description="Disordered" evidence="2">
    <location>
        <begin position="511"/>
        <end position="537"/>
    </location>
</feature>
<organism evidence="3 4">
    <name type="scientific">Panagrolaimus davidi</name>
    <dbReference type="NCBI Taxonomy" id="227884"/>
    <lineage>
        <taxon>Eukaryota</taxon>
        <taxon>Metazoa</taxon>
        <taxon>Ecdysozoa</taxon>
        <taxon>Nematoda</taxon>
        <taxon>Chromadorea</taxon>
        <taxon>Rhabditida</taxon>
        <taxon>Tylenchina</taxon>
        <taxon>Panagrolaimomorpha</taxon>
        <taxon>Panagrolaimoidea</taxon>
        <taxon>Panagrolaimidae</taxon>
        <taxon>Panagrolaimus</taxon>
    </lineage>
</organism>
<reference evidence="4" key="1">
    <citation type="submission" date="2022-11" db="UniProtKB">
        <authorList>
            <consortium name="WormBaseParasite"/>
        </authorList>
    </citation>
    <scope>IDENTIFICATION</scope>
</reference>
<feature type="compositionally biased region" description="Polar residues" evidence="2">
    <location>
        <begin position="512"/>
        <end position="536"/>
    </location>
</feature>
<evidence type="ECO:0000256" key="1">
    <source>
        <dbReference type="SAM" id="Coils"/>
    </source>
</evidence>
<dbReference type="AlphaFoldDB" id="A0A914R4U2"/>
<protein>
    <submittedName>
        <fullName evidence="4">F-box domain-containing protein</fullName>
    </submittedName>
</protein>
<keyword evidence="1" id="KW-0175">Coiled coil</keyword>
<feature type="compositionally biased region" description="Polar residues" evidence="2">
    <location>
        <begin position="331"/>
        <end position="341"/>
    </location>
</feature>
<feature type="region of interest" description="Disordered" evidence="2">
    <location>
        <begin position="353"/>
        <end position="372"/>
    </location>
</feature>
<evidence type="ECO:0000256" key="2">
    <source>
        <dbReference type="SAM" id="MobiDB-lite"/>
    </source>
</evidence>
<feature type="coiled-coil region" evidence="1">
    <location>
        <begin position="785"/>
        <end position="833"/>
    </location>
</feature>
<name>A0A914R4U2_9BILA</name>
<accession>A0A914R4U2</accession>
<feature type="compositionally biased region" description="Polar residues" evidence="2">
    <location>
        <begin position="382"/>
        <end position="392"/>
    </location>
</feature>
<feature type="compositionally biased region" description="Low complexity" evidence="2">
    <location>
        <begin position="461"/>
        <end position="494"/>
    </location>
</feature>
<feature type="compositionally biased region" description="Basic and acidic residues" evidence="2">
    <location>
        <begin position="308"/>
        <end position="320"/>
    </location>
</feature>
<feature type="compositionally biased region" description="Low complexity" evidence="2">
    <location>
        <begin position="402"/>
        <end position="416"/>
    </location>
</feature>
<feature type="region of interest" description="Disordered" evidence="2">
    <location>
        <begin position="199"/>
        <end position="256"/>
    </location>
</feature>
<keyword evidence="3" id="KW-1185">Reference proteome</keyword>
<dbReference type="Proteomes" id="UP000887578">
    <property type="component" value="Unplaced"/>
</dbReference>
<sequence length="842" mass="92842">MVETPSIPSLSNLLPEVLAALCDHFSQVECVMEPCPNLTQAPHFLLVRSPSIIHAIPESSFTDPTTHLSGSKKLATIGNFVTIATDSSPAILSLSISLTLTSTNSTTPDWHLLLKTRLKKYLDDWSDFLIIEQVGNRSRLHLIQYGKSPEIVSAHEIRLWIVPVSKVHLPESSKTPTPDPAANGEKKIIKKKIIKKVVKKKSTSAAPSPLPPTDGAATPEPSKTFDRESRKSLSNGLESNGSTSKSGSKEPSPEVVQEVVEDVTSVSYLIKMGLIPAEDGISLKEEHHKNGIKMDDKNGYENLINGDKTVDKEKNGETKRNGINYAETSDEGYSSSKTNGLRKSLTNGLKIDLDDYERPTMPSEFPPKGLTLNTARKFDETVNGTSHSSNANDESDAKSLYSSVSETISSTISEVSQNGDISSPPPQKCPLSPIIKITDHHHSSDDDMSFSSVRSTSVGRASASSPTYTPTSPLRPTTTTTTTTSSATPSPTPTTVLSGFLSSVASGLGFTRGSSPSASTRLSTTGTLTPISSDTNIPGRINGLRHSDSSEWSLRSINNSSSAIGDRLSRRRSSSTLRSLGRRCSPVHEIAAPVTRVRGMPQMPVQALQEILKTLSYRELGEMRRVHPHWDELCGQLLNSGYYTLINKADVLLQDCQRRVYSEKELQVAITALTNLQVHVLNPVDMMRAPMDEGVLCFPYGHLLDKAFELVDRIEQVVNGKDDPETAVLPWQRLADLSRRAQSHYRRWVEPEVEKRMSEVTRLQATARLQRIDSFLVETTVTKLERDTEQARNDLSWEIEQLKTQNAQLKKDNRELKQSHSRLEGRVEALERKFKTVARLLQ</sequence>
<evidence type="ECO:0000313" key="4">
    <source>
        <dbReference type="WBParaSite" id="PDA_v2.g6455.t1"/>
    </source>
</evidence>
<dbReference type="WBParaSite" id="PDA_v2.g6455.t1">
    <property type="protein sequence ID" value="PDA_v2.g6455.t1"/>
    <property type="gene ID" value="PDA_v2.g6455"/>
</dbReference>